<proteinExistence type="predicted"/>
<dbReference type="Proteomes" id="UP000600214">
    <property type="component" value="Unassembled WGS sequence"/>
</dbReference>
<comment type="caution">
    <text evidence="2">The sequence shown here is derived from an EMBL/GenBank/DDBJ whole genome shotgun (WGS) entry which is preliminary data.</text>
</comment>
<organism evidence="2 3">
    <name type="scientific">Dyadobacter endophyticus</name>
    <dbReference type="NCBI Taxonomy" id="1749036"/>
    <lineage>
        <taxon>Bacteria</taxon>
        <taxon>Pseudomonadati</taxon>
        <taxon>Bacteroidota</taxon>
        <taxon>Cytophagia</taxon>
        <taxon>Cytophagales</taxon>
        <taxon>Spirosomataceae</taxon>
        <taxon>Dyadobacter</taxon>
    </lineage>
</organism>
<keyword evidence="3" id="KW-1185">Reference proteome</keyword>
<evidence type="ECO:0000313" key="2">
    <source>
        <dbReference type="EMBL" id="GGH42202.1"/>
    </source>
</evidence>
<evidence type="ECO:0008006" key="4">
    <source>
        <dbReference type="Google" id="ProtNLM"/>
    </source>
</evidence>
<dbReference type="PROSITE" id="PS51257">
    <property type="entry name" value="PROKAR_LIPOPROTEIN"/>
    <property type="match status" value="1"/>
</dbReference>
<accession>A0ABQ1YX96</accession>
<feature type="signal peptide" evidence="1">
    <location>
        <begin position="1"/>
        <end position="24"/>
    </location>
</feature>
<protein>
    <recommendedName>
        <fullName evidence="4">YD repeat-containing protein</fullName>
    </recommendedName>
</protein>
<feature type="chain" id="PRO_5046147090" description="YD repeat-containing protein" evidence="1">
    <location>
        <begin position="25"/>
        <end position="357"/>
    </location>
</feature>
<name>A0ABQ1YX96_9BACT</name>
<sequence length="357" mass="40343">MRIFIQSVAFVSLFTLAVSCSKKASDTVAPDQCLYLGKTVTGERPSVNEKTSYGNEIGWNDQKQMTAARRFDKSEGRSNISDAILWTNDNQINFTFAYDSEGFLTQKVMKIINIHWGEGVRATTYEGRKFENFADETSETSEYKYESGRVKLVNILVAKRLRGNGEILLDQTFNYTKTYTYDSQGNPVSAIETNPLGKTVSTYKNGILASAVTTNTADQLQFTEEYDDKGNRTAQIGRNYRFNYTYDAKGNLTRIEYTVNNKPVYTQDYTFDDRLNPESTIPTKFKGIPELLRTLPISTSVNNITGKKYNGIQITSNYETKSSYVYNVEGLPESSASTWTGEEIGQTESTTFRYKCP</sequence>
<gene>
    <name evidence="2" type="ORF">GCM10007423_38700</name>
</gene>
<dbReference type="Gene3D" id="2.180.10.10">
    <property type="entry name" value="RHS repeat-associated core"/>
    <property type="match status" value="1"/>
</dbReference>
<dbReference type="RefSeq" id="WP_188935049.1">
    <property type="nucleotide sequence ID" value="NZ_BMIA01000002.1"/>
</dbReference>
<keyword evidence="1" id="KW-0732">Signal</keyword>
<evidence type="ECO:0000313" key="3">
    <source>
        <dbReference type="Proteomes" id="UP000600214"/>
    </source>
</evidence>
<reference evidence="3" key="1">
    <citation type="journal article" date="2019" name="Int. J. Syst. Evol. Microbiol.">
        <title>The Global Catalogue of Microorganisms (GCM) 10K type strain sequencing project: providing services to taxonomists for standard genome sequencing and annotation.</title>
        <authorList>
            <consortium name="The Broad Institute Genomics Platform"/>
            <consortium name="The Broad Institute Genome Sequencing Center for Infectious Disease"/>
            <person name="Wu L."/>
            <person name="Ma J."/>
        </authorList>
    </citation>
    <scope>NUCLEOTIDE SEQUENCE [LARGE SCALE GENOMIC DNA]</scope>
    <source>
        <strain evidence="3">CGMCC 1.15288</strain>
    </source>
</reference>
<evidence type="ECO:0000256" key="1">
    <source>
        <dbReference type="SAM" id="SignalP"/>
    </source>
</evidence>
<dbReference type="EMBL" id="BMIA01000002">
    <property type="protein sequence ID" value="GGH42202.1"/>
    <property type="molecule type" value="Genomic_DNA"/>
</dbReference>